<dbReference type="PANTHER" id="PTHR11364:SF27">
    <property type="entry name" value="SULFURTRANSFERASE"/>
    <property type="match status" value="1"/>
</dbReference>
<dbReference type="RefSeq" id="WP_128776232.1">
    <property type="nucleotide sequence ID" value="NZ_RYFI01000003.1"/>
</dbReference>
<comment type="subcellular location">
    <subcellularLocation>
        <location evidence="1">Cytoplasm</location>
    </subcellularLocation>
</comment>
<name>A0A4V1KJL2_9HYPH</name>
<reference evidence="10 11" key="1">
    <citation type="submission" date="2018-12" db="EMBL/GenBank/DDBJ databases">
        <title>bacterium Hansschlegelia zhihuaiae S113.</title>
        <authorList>
            <person name="He J."/>
        </authorList>
    </citation>
    <scope>NUCLEOTIDE SEQUENCE [LARGE SCALE GENOMIC DNA]</scope>
    <source>
        <strain evidence="10 11">S 113</strain>
    </source>
</reference>
<dbReference type="GO" id="GO:0016784">
    <property type="term" value="F:3-mercaptopyruvate sulfurtransferase activity"/>
    <property type="evidence" value="ECO:0007669"/>
    <property type="project" value="UniProtKB-EC"/>
</dbReference>
<sequence>MTNPSLVSTDWLADRLGDETVVPVDGSWHLPDAKRDGEAEYLERHIPGAVFFDINAVADTSSGLPHMLPSPELFSDAVGKLGIGDGMTVVAYDGAGLFSAARVWWTFRAMGVGQVFVLDGGFPRWLAEGRPTESGPSARPRKSFTARVDVGAAKSADDVAATLANGSAQVLDARPAARFRGEAPEPRPGLASGHIPGSLNLPSGAIVGPDGRLAEEEELRRAFEAAGVDLSKPVVTTCGSGVTASILALALESVGGKLDGVYDGSWAEWGAGGRPVATGPATKS</sequence>
<accession>A0A4V1KJL2</accession>
<evidence type="ECO:0000256" key="6">
    <source>
        <dbReference type="ARBA" id="ARBA00066832"/>
    </source>
</evidence>
<dbReference type="PROSITE" id="PS00380">
    <property type="entry name" value="RHODANESE_1"/>
    <property type="match status" value="1"/>
</dbReference>
<keyword evidence="3 10" id="KW-0808">Transferase</keyword>
<keyword evidence="2" id="KW-0963">Cytoplasm</keyword>
<dbReference type="OrthoDB" id="9781034at2"/>
<evidence type="ECO:0000256" key="5">
    <source>
        <dbReference type="ARBA" id="ARBA00051793"/>
    </source>
</evidence>
<dbReference type="SUPFAM" id="SSF52821">
    <property type="entry name" value="Rhodanese/Cell cycle control phosphatase"/>
    <property type="match status" value="2"/>
</dbReference>
<evidence type="ECO:0000256" key="4">
    <source>
        <dbReference type="ARBA" id="ARBA00022737"/>
    </source>
</evidence>
<dbReference type="Pfam" id="PF00581">
    <property type="entry name" value="Rhodanese"/>
    <property type="match status" value="2"/>
</dbReference>
<dbReference type="InterPro" id="IPR001763">
    <property type="entry name" value="Rhodanese-like_dom"/>
</dbReference>
<dbReference type="PANTHER" id="PTHR11364">
    <property type="entry name" value="THIOSULFATE SULFERTANSFERASE"/>
    <property type="match status" value="1"/>
</dbReference>
<evidence type="ECO:0000256" key="8">
    <source>
        <dbReference type="ARBA" id="ARBA00078354"/>
    </source>
</evidence>
<keyword evidence="4" id="KW-0677">Repeat</keyword>
<evidence type="ECO:0000259" key="9">
    <source>
        <dbReference type="PROSITE" id="PS50206"/>
    </source>
</evidence>
<dbReference type="FunFam" id="3.40.250.10:FF:000001">
    <property type="entry name" value="Sulfurtransferase"/>
    <property type="match status" value="1"/>
</dbReference>
<dbReference type="InterPro" id="IPR036873">
    <property type="entry name" value="Rhodanese-like_dom_sf"/>
</dbReference>
<dbReference type="GO" id="GO:0005737">
    <property type="term" value="C:cytoplasm"/>
    <property type="evidence" value="ECO:0007669"/>
    <property type="project" value="UniProtKB-SubCell"/>
</dbReference>
<dbReference type="Proteomes" id="UP000289708">
    <property type="component" value="Unassembled WGS sequence"/>
</dbReference>
<dbReference type="AlphaFoldDB" id="A0A4V1KJL2"/>
<evidence type="ECO:0000256" key="2">
    <source>
        <dbReference type="ARBA" id="ARBA00022490"/>
    </source>
</evidence>
<gene>
    <name evidence="10" type="primary">sseA</name>
    <name evidence="10" type="ORF">EK403_04060</name>
</gene>
<proteinExistence type="predicted"/>
<feature type="domain" description="Rhodanese" evidence="9">
    <location>
        <begin position="164"/>
        <end position="278"/>
    </location>
</feature>
<dbReference type="PROSITE" id="PS50206">
    <property type="entry name" value="RHODANESE_3"/>
    <property type="match status" value="2"/>
</dbReference>
<dbReference type="NCBIfam" id="NF008557">
    <property type="entry name" value="PRK11493.1"/>
    <property type="match status" value="1"/>
</dbReference>
<organism evidence="10 11">
    <name type="scientific">Hansschlegelia zhihuaiae</name>
    <dbReference type="NCBI Taxonomy" id="405005"/>
    <lineage>
        <taxon>Bacteria</taxon>
        <taxon>Pseudomonadati</taxon>
        <taxon>Pseudomonadota</taxon>
        <taxon>Alphaproteobacteria</taxon>
        <taxon>Hyphomicrobiales</taxon>
        <taxon>Methylopilaceae</taxon>
        <taxon>Hansschlegelia</taxon>
    </lineage>
</organism>
<dbReference type="EMBL" id="RYFI01000003">
    <property type="protein sequence ID" value="RXF74582.1"/>
    <property type="molecule type" value="Genomic_DNA"/>
</dbReference>
<comment type="caution">
    <text evidence="10">The sequence shown here is derived from an EMBL/GenBank/DDBJ whole genome shotgun (WGS) entry which is preliminary data.</text>
</comment>
<keyword evidence="11" id="KW-1185">Reference proteome</keyword>
<dbReference type="CDD" id="cd01448">
    <property type="entry name" value="TST_Repeat_1"/>
    <property type="match status" value="1"/>
</dbReference>
<evidence type="ECO:0000256" key="3">
    <source>
        <dbReference type="ARBA" id="ARBA00022679"/>
    </source>
</evidence>
<evidence type="ECO:0000313" key="10">
    <source>
        <dbReference type="EMBL" id="RXF74582.1"/>
    </source>
</evidence>
<dbReference type="SMART" id="SM00450">
    <property type="entry name" value="RHOD"/>
    <property type="match status" value="2"/>
</dbReference>
<dbReference type="GO" id="GO:0004792">
    <property type="term" value="F:thiosulfate-cyanide sulfurtransferase activity"/>
    <property type="evidence" value="ECO:0007669"/>
    <property type="project" value="InterPro"/>
</dbReference>
<evidence type="ECO:0000313" key="11">
    <source>
        <dbReference type="Proteomes" id="UP000289708"/>
    </source>
</evidence>
<dbReference type="InterPro" id="IPR045078">
    <property type="entry name" value="TST/MPST-like"/>
</dbReference>
<feature type="domain" description="Rhodanese" evidence="9">
    <location>
        <begin position="17"/>
        <end position="134"/>
    </location>
</feature>
<evidence type="ECO:0000256" key="1">
    <source>
        <dbReference type="ARBA" id="ARBA00004496"/>
    </source>
</evidence>
<dbReference type="InterPro" id="IPR001307">
    <property type="entry name" value="Thiosulphate_STrfase_CS"/>
</dbReference>
<dbReference type="EC" id="2.8.1.2" evidence="6"/>
<protein>
    <recommendedName>
        <fullName evidence="7">3-mercaptopyruvate sulfurtransferase</fullName>
        <ecNumber evidence="6">2.8.1.2</ecNumber>
    </recommendedName>
    <alternativeName>
        <fullName evidence="8">Rhodanese-like protein</fullName>
    </alternativeName>
</protein>
<keyword evidence="10" id="KW-0670">Pyruvate</keyword>
<dbReference type="CDD" id="cd01449">
    <property type="entry name" value="TST_Repeat_2"/>
    <property type="match status" value="1"/>
</dbReference>
<comment type="catalytic activity">
    <reaction evidence="5">
        <text>2-oxo-3-sulfanylpropanoate + [thioredoxin]-dithiol = [thioredoxin]-disulfide + hydrogen sulfide + pyruvate + H(+)</text>
        <dbReference type="Rhea" id="RHEA:21740"/>
        <dbReference type="Rhea" id="RHEA-COMP:10698"/>
        <dbReference type="Rhea" id="RHEA-COMP:10700"/>
        <dbReference type="ChEBI" id="CHEBI:15361"/>
        <dbReference type="ChEBI" id="CHEBI:15378"/>
        <dbReference type="ChEBI" id="CHEBI:29919"/>
        <dbReference type="ChEBI" id="CHEBI:29950"/>
        <dbReference type="ChEBI" id="CHEBI:50058"/>
        <dbReference type="ChEBI" id="CHEBI:57678"/>
        <dbReference type="EC" id="2.8.1.2"/>
    </reaction>
    <physiologicalReaction direction="left-to-right" evidence="5">
        <dbReference type="Rhea" id="RHEA:21741"/>
    </physiologicalReaction>
</comment>
<dbReference type="FunFam" id="3.40.250.10:FF:000015">
    <property type="entry name" value="Sulfurtransferase"/>
    <property type="match status" value="1"/>
</dbReference>
<evidence type="ECO:0000256" key="7">
    <source>
        <dbReference type="ARBA" id="ARBA00070833"/>
    </source>
</evidence>
<dbReference type="Gene3D" id="3.40.250.10">
    <property type="entry name" value="Rhodanese-like domain"/>
    <property type="match status" value="2"/>
</dbReference>